<dbReference type="InterPro" id="IPR014756">
    <property type="entry name" value="Ig_E-set"/>
</dbReference>
<accession>A0A318TPI7</accession>
<dbReference type="Gene3D" id="2.60.40.1220">
    <property type="match status" value="1"/>
</dbReference>
<dbReference type="RefSeq" id="WP_181418005.1">
    <property type="nucleotide sequence ID" value="NZ_CP085009.1"/>
</dbReference>
<feature type="region of interest" description="Disordered" evidence="5">
    <location>
        <begin position="121"/>
        <end position="159"/>
    </location>
</feature>
<dbReference type="InterPro" id="IPR032694">
    <property type="entry name" value="CopC/D"/>
</dbReference>
<evidence type="ECO:0000256" key="4">
    <source>
        <dbReference type="ARBA" id="ARBA00023008"/>
    </source>
</evidence>
<evidence type="ECO:0000256" key="1">
    <source>
        <dbReference type="ARBA" id="ARBA00004196"/>
    </source>
</evidence>
<dbReference type="Proteomes" id="UP000247416">
    <property type="component" value="Unassembled WGS sequence"/>
</dbReference>
<feature type="signal peptide" evidence="7">
    <location>
        <begin position="1"/>
        <end position="21"/>
    </location>
</feature>
<evidence type="ECO:0000313" key="10">
    <source>
        <dbReference type="Proteomes" id="UP000247416"/>
    </source>
</evidence>
<dbReference type="GO" id="GO:0006825">
    <property type="term" value="P:copper ion transport"/>
    <property type="evidence" value="ECO:0007669"/>
    <property type="project" value="InterPro"/>
</dbReference>
<dbReference type="InterPro" id="IPR014755">
    <property type="entry name" value="Cu-Rt/internalin_Ig-like"/>
</dbReference>
<feature type="compositionally biased region" description="Polar residues" evidence="5">
    <location>
        <begin position="121"/>
        <end position="134"/>
    </location>
</feature>
<feature type="domain" description="CopC" evidence="8">
    <location>
        <begin position="22"/>
        <end position="114"/>
    </location>
</feature>
<dbReference type="EMBL" id="QJTJ01000008">
    <property type="protein sequence ID" value="PYF06706.1"/>
    <property type="molecule type" value="Genomic_DNA"/>
</dbReference>
<dbReference type="GO" id="GO:0042597">
    <property type="term" value="C:periplasmic space"/>
    <property type="evidence" value="ECO:0007669"/>
    <property type="project" value="InterPro"/>
</dbReference>
<comment type="subcellular location">
    <subcellularLocation>
        <location evidence="1">Cell envelope</location>
    </subcellularLocation>
</comment>
<keyword evidence="4" id="KW-0186">Copper</keyword>
<reference evidence="9 10" key="1">
    <citation type="submission" date="2018-06" db="EMBL/GenBank/DDBJ databases">
        <title>Genomic Encyclopedia of Archaeal and Bacterial Type Strains, Phase II (KMG-II): from individual species to whole genera.</title>
        <authorList>
            <person name="Goeker M."/>
        </authorList>
    </citation>
    <scope>NUCLEOTIDE SEQUENCE [LARGE SCALE GENOMIC DNA]</scope>
    <source>
        <strain evidence="9 10">KACC 16626</strain>
    </source>
</reference>
<evidence type="ECO:0000313" key="9">
    <source>
        <dbReference type="EMBL" id="PYF06706.1"/>
    </source>
</evidence>
<proteinExistence type="predicted"/>
<dbReference type="PANTHER" id="PTHR34820:SF4">
    <property type="entry name" value="INNER MEMBRANE PROTEIN YEBZ"/>
    <property type="match status" value="1"/>
</dbReference>
<evidence type="ECO:0000256" key="5">
    <source>
        <dbReference type="SAM" id="MobiDB-lite"/>
    </source>
</evidence>
<protein>
    <recommendedName>
        <fullName evidence="8">CopC domain-containing protein</fullName>
    </recommendedName>
</protein>
<keyword evidence="10" id="KW-1185">Reference proteome</keyword>
<sequence length="188" mass="20429">MKKIFIAAFLFIFASTTNAFAHTHLAGSTPENGEVVTEELSEITLTFEGKIEQSSSFKLSDSEGQEIPIETISINEEIMTGTLAAPLENGEYVVNSSIIGADGHLIEEEISFTVNLAETATSTEATNDTQQSEQDTTEEVEQNSDQAASETVAEETESNEESSTFIPVIIIVLLVVVIGAFLMMRRKK</sequence>
<dbReference type="GO" id="GO:0005507">
    <property type="term" value="F:copper ion binding"/>
    <property type="evidence" value="ECO:0007669"/>
    <property type="project" value="InterPro"/>
</dbReference>
<organism evidence="9 10">
    <name type="scientific">Ureibacillus chungkukjangi</name>
    <dbReference type="NCBI Taxonomy" id="1202712"/>
    <lineage>
        <taxon>Bacteria</taxon>
        <taxon>Bacillati</taxon>
        <taxon>Bacillota</taxon>
        <taxon>Bacilli</taxon>
        <taxon>Bacillales</taxon>
        <taxon>Caryophanaceae</taxon>
        <taxon>Ureibacillus</taxon>
    </lineage>
</organism>
<feature type="chain" id="PRO_5016389503" description="CopC domain-containing protein" evidence="7">
    <location>
        <begin position="22"/>
        <end position="188"/>
    </location>
</feature>
<evidence type="ECO:0000256" key="2">
    <source>
        <dbReference type="ARBA" id="ARBA00022723"/>
    </source>
</evidence>
<evidence type="ECO:0000256" key="7">
    <source>
        <dbReference type="SAM" id="SignalP"/>
    </source>
</evidence>
<dbReference type="InterPro" id="IPR007348">
    <property type="entry name" value="CopC_dom"/>
</dbReference>
<evidence type="ECO:0000259" key="8">
    <source>
        <dbReference type="Pfam" id="PF04234"/>
    </source>
</evidence>
<keyword evidence="6" id="KW-0812">Transmembrane</keyword>
<evidence type="ECO:0000256" key="3">
    <source>
        <dbReference type="ARBA" id="ARBA00022729"/>
    </source>
</evidence>
<evidence type="ECO:0000256" key="6">
    <source>
        <dbReference type="SAM" id="Phobius"/>
    </source>
</evidence>
<dbReference type="GO" id="GO:0046688">
    <property type="term" value="P:response to copper ion"/>
    <property type="evidence" value="ECO:0007669"/>
    <property type="project" value="InterPro"/>
</dbReference>
<dbReference type="SUPFAM" id="SSF81296">
    <property type="entry name" value="E set domains"/>
    <property type="match status" value="1"/>
</dbReference>
<dbReference type="GO" id="GO:0030313">
    <property type="term" value="C:cell envelope"/>
    <property type="evidence" value="ECO:0007669"/>
    <property type="project" value="UniProtKB-SubCell"/>
</dbReference>
<comment type="caution">
    <text evidence="9">The sequence shown here is derived from an EMBL/GenBank/DDBJ whole genome shotgun (WGS) entry which is preliminary data.</text>
</comment>
<keyword evidence="2" id="KW-0479">Metal-binding</keyword>
<dbReference type="AlphaFoldDB" id="A0A318TPI7"/>
<gene>
    <name evidence="9" type="ORF">BJ095_108129</name>
</gene>
<keyword evidence="3 7" id="KW-0732">Signal</keyword>
<dbReference type="Pfam" id="PF04234">
    <property type="entry name" value="CopC"/>
    <property type="match status" value="1"/>
</dbReference>
<keyword evidence="6" id="KW-1133">Transmembrane helix</keyword>
<feature type="transmembrane region" description="Helical" evidence="6">
    <location>
        <begin position="165"/>
        <end position="184"/>
    </location>
</feature>
<dbReference type="PANTHER" id="PTHR34820">
    <property type="entry name" value="INNER MEMBRANE PROTEIN YEBZ"/>
    <property type="match status" value="1"/>
</dbReference>
<dbReference type="GO" id="GO:0005886">
    <property type="term" value="C:plasma membrane"/>
    <property type="evidence" value="ECO:0007669"/>
    <property type="project" value="TreeGrafter"/>
</dbReference>
<keyword evidence="6" id="KW-0472">Membrane</keyword>
<name>A0A318TPI7_9BACL</name>